<dbReference type="Proteomes" id="UP001234178">
    <property type="component" value="Unassembled WGS sequence"/>
</dbReference>
<keyword evidence="2" id="KW-1185">Reference proteome</keyword>
<evidence type="ECO:0000313" key="2">
    <source>
        <dbReference type="Proteomes" id="UP001234178"/>
    </source>
</evidence>
<accession>A0ABR0A506</accession>
<protein>
    <submittedName>
        <fullName evidence="1">Uncharacterized protein</fullName>
    </submittedName>
</protein>
<evidence type="ECO:0000313" key="1">
    <source>
        <dbReference type="EMBL" id="KAK4020235.1"/>
    </source>
</evidence>
<sequence>MHRAAQKNASRCAKKCIALCKKVYRAVGSRRSESPINVSESRRDDRYLVAATCHRIRLEVGHNSEPLGYDSRKYSLALHLQLPIKTCIFSGEMLQADIDIDIHGAT</sequence>
<comment type="caution">
    <text evidence="1">The sequence shown here is derived from an EMBL/GenBank/DDBJ whole genome shotgun (WGS) entry which is preliminary data.</text>
</comment>
<name>A0ABR0A506_9CRUS</name>
<organism evidence="1 2">
    <name type="scientific">Daphnia magna</name>
    <dbReference type="NCBI Taxonomy" id="35525"/>
    <lineage>
        <taxon>Eukaryota</taxon>
        <taxon>Metazoa</taxon>
        <taxon>Ecdysozoa</taxon>
        <taxon>Arthropoda</taxon>
        <taxon>Crustacea</taxon>
        <taxon>Branchiopoda</taxon>
        <taxon>Diplostraca</taxon>
        <taxon>Cladocera</taxon>
        <taxon>Anomopoda</taxon>
        <taxon>Daphniidae</taxon>
        <taxon>Daphnia</taxon>
    </lineage>
</organism>
<gene>
    <name evidence="1" type="ORF">OUZ56_002229</name>
</gene>
<proteinExistence type="predicted"/>
<dbReference type="EMBL" id="JAOYFB010000036">
    <property type="protein sequence ID" value="KAK4020235.1"/>
    <property type="molecule type" value="Genomic_DNA"/>
</dbReference>
<reference evidence="1 2" key="1">
    <citation type="journal article" date="2023" name="Nucleic Acids Res.">
        <title>The hologenome of Daphnia magna reveals possible DNA methylation and microbiome-mediated evolution of the host genome.</title>
        <authorList>
            <person name="Chaturvedi A."/>
            <person name="Li X."/>
            <person name="Dhandapani V."/>
            <person name="Marshall H."/>
            <person name="Kissane S."/>
            <person name="Cuenca-Cambronero M."/>
            <person name="Asole G."/>
            <person name="Calvet F."/>
            <person name="Ruiz-Romero M."/>
            <person name="Marangio P."/>
            <person name="Guigo R."/>
            <person name="Rago D."/>
            <person name="Mirbahai L."/>
            <person name="Eastwood N."/>
            <person name="Colbourne J.K."/>
            <person name="Zhou J."/>
            <person name="Mallon E."/>
            <person name="Orsini L."/>
        </authorList>
    </citation>
    <scope>NUCLEOTIDE SEQUENCE [LARGE SCALE GENOMIC DNA]</scope>
    <source>
        <strain evidence="1">LRV0_1</strain>
    </source>
</reference>